<dbReference type="GO" id="GO:0005509">
    <property type="term" value="F:calcium ion binding"/>
    <property type="evidence" value="ECO:0007669"/>
    <property type="project" value="InterPro"/>
</dbReference>
<keyword evidence="6 13" id="KW-1133">Transmembrane helix</keyword>
<dbReference type="InterPro" id="IPR036392">
    <property type="entry name" value="PLAT/LH2_dom_sf"/>
</dbReference>
<dbReference type="Pfam" id="PF00059">
    <property type="entry name" value="Lectin_C"/>
    <property type="match status" value="1"/>
</dbReference>
<dbReference type="InterPro" id="IPR046338">
    <property type="entry name" value="GAIN_dom_sf"/>
</dbReference>
<evidence type="ECO:0000256" key="8">
    <source>
        <dbReference type="ARBA" id="ARBA00023157"/>
    </source>
</evidence>
<dbReference type="SUPFAM" id="SSF49299">
    <property type="entry name" value="PKD domain"/>
    <property type="match status" value="1"/>
</dbReference>
<evidence type="ECO:0008006" key="21">
    <source>
        <dbReference type="Google" id="ProtNLM"/>
    </source>
</evidence>
<evidence type="ECO:0000256" key="5">
    <source>
        <dbReference type="ARBA" id="ARBA00022734"/>
    </source>
</evidence>
<feature type="transmembrane region" description="Helical" evidence="13">
    <location>
        <begin position="1143"/>
        <end position="1163"/>
    </location>
</feature>
<dbReference type="SUPFAM" id="SSF49723">
    <property type="entry name" value="Lipase/lipooxygenase domain (PLAT/LH2 domain)"/>
    <property type="match status" value="1"/>
</dbReference>
<dbReference type="Gene3D" id="1.10.287.70">
    <property type="match status" value="1"/>
</dbReference>
<feature type="transmembrane region" description="Helical" evidence="13">
    <location>
        <begin position="1391"/>
        <end position="1413"/>
    </location>
</feature>
<dbReference type="InterPro" id="IPR016187">
    <property type="entry name" value="CTDL_fold"/>
</dbReference>
<dbReference type="PROSITE" id="PS50228">
    <property type="entry name" value="SUEL_LECTIN"/>
    <property type="match status" value="1"/>
</dbReference>
<evidence type="ECO:0000256" key="4">
    <source>
        <dbReference type="ARBA" id="ARBA00022729"/>
    </source>
</evidence>
<dbReference type="InterPro" id="IPR013122">
    <property type="entry name" value="PKD1_2_channel"/>
</dbReference>
<sequence length="2266" mass="253166">MSVWFGMTMSPALPQLLPALLALIFQAWGQGSSAAPLCSKYQEGFEDSCYEFVGFQRSFHSAQGWCERGGGHLAFILNDETQQFLQKHLQPDRDWWIGLAPATENLTRESAAAEGPLSWLDGSDVSYANWKTDAPAAVQCGHILKDSGYQWEATSNCSQELYFVCEFESGRSLACVEYNATLQCGSGQVIQIDDSFYGRKTLHYCQQSISPPSPGPEEECSWVDVADLVAGHCHGLQVCQAVADAASFGEPCPGLGSYLSVEYHCKEGLQLLVGELVPVFENVTITLRWLLFPFTGNLTCSLSAGDGRIIDPYSPAQSNSSVVHRYTRVGVFTVNVECTTSEWHVAAQKTISVQEPISEFGTIRCYSKNQWRDSLNCSVLYGSTVQIQVELEAGTNVTYTVLSGNALLAKSTALRGIMPHNLTIDTTTQQQMGPGSHPLTILASNNVTAPMLPWNWRSFCGAVQGLQATLTSRDDIVLGNDLQISVSISHGAPVELVFQFVGLSNYTRKKELKDSQAKVFSTFHVTVSASNDFSEMSLEIGSQTVIPNPSSASNVTEEPDSDTESEEEEAEVKLSAGPSSGINSKRRKDEHDRLRRDDYYTRCKSLYGEKNNDVKVHVSCLNCSSFNWYKPVSLKASCEGSCSKIDWYYVDHDNKSVTMSALLLFTGVSGLKYGYVDYTFKMTQAVSSYNLQNSFEILQQGTQSGPAVVQLYQNITSTLNQDGDNEGMTFKAEMREQVLLTMSAAFNESYVDTMQAAVQIANVLKSLVQKSDEVTPSAQLHASSFLYNLSKSLLSLKLMDSGKAGEMTDFAMSVVTAAGSILEASGESLVTQNQTSYLLISTLGNVKSALLSRKQPDQEPFIVTSEKISLYANRLSLNSLSRMTITTSNTSKASFTLPAIASSFSEDKTVDVQMISFSQNPFSWGRGEAVEETVGELSLSRENGSTILVSSLTEDIEIFLPRPYADPVNSTVLVLGNFSTVMVNMTAGNPSLVLKLDLAQEVPLQLYLGFQYHPNETSFDAETQLPDERYSGGDRYTWVLNPDNLSSGVGVYYILLRPSWNTGRISTNTIVSVTFFAASCVYWDELSSNWNTQGCRVGPLTTYNVTQCLCNHLTSFGSSFFVMPNAVDVSRSAELFASFSSNPVVVCTVASLIGVYILVIIWARRKDIKDADKVKITVLEDNDPLAQYRYMLTVSTGQRRGASTSAQVTVTLNGSEGESDPHHLTDPEKPVFERGETDMFLLTTPFSLGELQSLRLWHDNTGSHPAWYINRVLVHDLETDQTWQFLCNSWLAIDVGECVLDKVFPVATEADLKQFSNLFFMKTTKDFRDGHLWFSVLSRPPSSNFTCVQRVSCCFSLLLCTMLTSIIFYGVPTDPSEQKMDLGGFTITWHQVMIGFESSILVFPVNLLIVTIFRKVRPREKKKDQKKEDKQQDKTEHGKTVRVSPSQPPSPQSVPRELTPESVIKDIKRLAQSLSKTMKRPVPLLDKDFGRTTDINQLLSMVEEIIHQQNRAGEEFYNESHKKDSSLVLTLGAVDLQESSPAENQAKTPGEAQRHNDYKQYLYRQLEHVERELELLGPKRFSTPQIYSQAVQQVQGMKGLLERQLSSSATDRLSQCPGPTDADVQKKGCQKGLPWWFVFLGWLLVLASSSVSAYFTMLYGLHYGKQGSINWLISMSVSFFESLFLTQPLKVLGLALFFALVLKRVDPEEESEGPIDRMLTSSGDPGIVLSTRRDSSCSLYHPPPPTDIEKMKNNMLKEQKVFALIREIVAYIGFLWMLLLVAYGQRDPNGYFLTSHIRQSFTSDLSDSMKHGDFFNWANSTLLSNLYGPYPGFITDGNSKLVGSARVRQVRVQRDSCPVTRSMRSTMRDCHAPYSWDLEDMDSYGPGWNISAPRNTSQFSSVWKYQSQGSLRAHPLWGNIALYRGGGYVAVLGTDIENAASVLQYLIDNTWLDEYTRAIFVEFTVYNANLNLFCIVNVMLETSAVGAFQPRAELHNVRLYQGTGGLQYFVMGSEIIYFLFIIYYMILQGRLMKEQRWAYFKSKCNLLDLAIIVLSWSALCMFINRTILGNRDVEYYQNHRDQFASFYETATADSALGYIIAFLVLLATVKMWHLMRLNPKLNMITATLRRAWTDISGFINVIVIMLLSYSIATNLMFGWKLYSYRSLQEAALTMVSLQLGFFNYQEVLDYNPVLGAFMIGSCIIFMSFVVLNLFISVILVAFSEEQQQHQPSEEEEIVDMMIEKLCSLFGIKLKKRESSTEDSPKK</sequence>
<keyword evidence="4 14" id="KW-0732">Signal</keyword>
<dbReference type="InterPro" id="IPR051223">
    <property type="entry name" value="Polycystin"/>
</dbReference>
<keyword evidence="3 13" id="KW-0812">Transmembrane</keyword>
<evidence type="ECO:0000256" key="1">
    <source>
        <dbReference type="ARBA" id="ARBA00004141"/>
    </source>
</evidence>
<evidence type="ECO:0000256" key="13">
    <source>
        <dbReference type="SAM" id="Phobius"/>
    </source>
</evidence>
<keyword evidence="20" id="KW-1185">Reference proteome</keyword>
<evidence type="ECO:0000256" key="3">
    <source>
        <dbReference type="ARBA" id="ARBA00022692"/>
    </source>
</evidence>
<feature type="transmembrane region" description="Helical" evidence="13">
    <location>
        <begin position="2095"/>
        <end position="2114"/>
    </location>
</feature>
<comment type="caution">
    <text evidence="19">The sequence shown here is derived from an EMBL/GenBank/DDBJ whole genome shotgun (WGS) entry which is preliminary data.</text>
</comment>
<evidence type="ECO:0000313" key="20">
    <source>
        <dbReference type="Proteomes" id="UP001230051"/>
    </source>
</evidence>
<evidence type="ECO:0000256" key="2">
    <source>
        <dbReference type="ARBA" id="ARBA00007200"/>
    </source>
</evidence>
<organism evidence="19 20">
    <name type="scientific">Acipenser oxyrinchus oxyrinchus</name>
    <dbReference type="NCBI Taxonomy" id="40147"/>
    <lineage>
        <taxon>Eukaryota</taxon>
        <taxon>Metazoa</taxon>
        <taxon>Chordata</taxon>
        <taxon>Craniata</taxon>
        <taxon>Vertebrata</taxon>
        <taxon>Euteleostomi</taxon>
        <taxon>Actinopterygii</taxon>
        <taxon>Chondrostei</taxon>
        <taxon>Acipenseriformes</taxon>
        <taxon>Acipenseridae</taxon>
        <taxon>Acipenser</taxon>
    </lineage>
</organism>
<feature type="signal peptide" evidence="14">
    <location>
        <begin position="1"/>
        <end position="34"/>
    </location>
</feature>
<dbReference type="Gene3D" id="2.60.60.20">
    <property type="entry name" value="PLAT/LH2 domain"/>
    <property type="match status" value="1"/>
</dbReference>
<feature type="transmembrane region" description="Helical" evidence="13">
    <location>
        <begin position="2135"/>
        <end position="2157"/>
    </location>
</feature>
<dbReference type="PANTHER" id="PTHR10877">
    <property type="entry name" value="POLYCYSTIN FAMILY MEMBER"/>
    <property type="match status" value="1"/>
</dbReference>
<feature type="disulfide bond" evidence="10">
    <location>
        <begin position="1857"/>
        <end position="1870"/>
    </location>
</feature>
<gene>
    <name evidence="19" type="ORF">AOXY_G18278</name>
</gene>
<dbReference type="CDD" id="cd00037">
    <property type="entry name" value="CLECT"/>
    <property type="match status" value="1"/>
</dbReference>
<reference evidence="19" key="1">
    <citation type="submission" date="2022-02" db="EMBL/GenBank/DDBJ databases">
        <title>Atlantic sturgeon de novo genome assembly.</title>
        <authorList>
            <person name="Stock M."/>
            <person name="Klopp C."/>
            <person name="Guiguen Y."/>
            <person name="Cabau C."/>
            <person name="Parinello H."/>
            <person name="Santidrian Yebra-Pimentel E."/>
            <person name="Kuhl H."/>
            <person name="Dirks R.P."/>
            <person name="Guessner J."/>
            <person name="Wuertz S."/>
            <person name="Du K."/>
            <person name="Schartl M."/>
        </authorList>
    </citation>
    <scope>NUCLEOTIDE SEQUENCE</scope>
    <source>
        <strain evidence="19">STURGEONOMICS-FGT-2020</strain>
        <tissue evidence="19">Whole blood</tissue>
    </source>
</reference>
<comment type="subcellular location">
    <subcellularLocation>
        <location evidence="1">Membrane</location>
        <topology evidence="1">Multi-pass membrane protein</topology>
    </subcellularLocation>
</comment>
<dbReference type="SMART" id="SM00034">
    <property type="entry name" value="CLECT"/>
    <property type="match status" value="1"/>
</dbReference>
<dbReference type="Pfam" id="PF01825">
    <property type="entry name" value="GPS"/>
    <property type="match status" value="1"/>
</dbReference>
<feature type="transmembrane region" description="Helical" evidence="13">
    <location>
        <begin position="1635"/>
        <end position="1659"/>
    </location>
</feature>
<feature type="transmembrane region" description="Helical" evidence="13">
    <location>
        <begin position="1351"/>
        <end position="1371"/>
    </location>
</feature>
<feature type="domain" description="GAIN-B" evidence="17">
    <location>
        <begin position="963"/>
        <end position="1128"/>
    </location>
</feature>
<dbReference type="InterPro" id="IPR057244">
    <property type="entry name" value="GAIN_B"/>
</dbReference>
<dbReference type="InterPro" id="IPR046791">
    <property type="entry name" value="Polycystin_dom"/>
</dbReference>
<dbReference type="InterPro" id="IPR001024">
    <property type="entry name" value="PLAT/LH2_dom"/>
</dbReference>
<dbReference type="CDD" id="cd01752">
    <property type="entry name" value="PLAT_polycystin"/>
    <property type="match status" value="1"/>
</dbReference>
<keyword evidence="8" id="KW-1015">Disulfide bond</keyword>
<dbReference type="PROSITE" id="PS50041">
    <property type="entry name" value="C_TYPE_LECTIN_2"/>
    <property type="match status" value="1"/>
</dbReference>
<dbReference type="PROSITE" id="PS50221">
    <property type="entry name" value="GAIN_B"/>
    <property type="match status" value="1"/>
</dbReference>
<feature type="compositionally biased region" description="Basic and acidic residues" evidence="12">
    <location>
        <begin position="1421"/>
        <end position="1439"/>
    </location>
</feature>
<evidence type="ECO:0000313" key="19">
    <source>
        <dbReference type="EMBL" id="KAK1162007.1"/>
    </source>
</evidence>
<dbReference type="Proteomes" id="UP001230051">
    <property type="component" value="Unassembled WGS sequence"/>
</dbReference>
<evidence type="ECO:0000256" key="10">
    <source>
        <dbReference type="PIRSR" id="PIRSR603915-2"/>
    </source>
</evidence>
<feature type="region of interest" description="Disordered" evidence="12">
    <location>
        <begin position="1420"/>
        <end position="1460"/>
    </location>
</feature>
<dbReference type="FunFam" id="1.10.287.70:FF:000086">
    <property type="entry name" value="Polycystic kidney disease 2"/>
    <property type="match status" value="1"/>
</dbReference>
<dbReference type="SMART" id="SM00303">
    <property type="entry name" value="GPS"/>
    <property type="match status" value="1"/>
</dbReference>
<dbReference type="GO" id="GO:0005262">
    <property type="term" value="F:calcium channel activity"/>
    <property type="evidence" value="ECO:0007669"/>
    <property type="project" value="TreeGrafter"/>
</dbReference>
<keyword evidence="7 13" id="KW-0472">Membrane</keyword>
<feature type="transmembrane region" description="Helical" evidence="13">
    <location>
        <begin position="2046"/>
        <end position="2068"/>
    </location>
</feature>
<evidence type="ECO:0000256" key="9">
    <source>
        <dbReference type="ARBA" id="ARBA00023180"/>
    </source>
</evidence>
<dbReference type="PRINTS" id="PR01433">
    <property type="entry name" value="POLYCYSTIN2"/>
</dbReference>
<feature type="transmembrane region" description="Helical" evidence="13">
    <location>
        <begin position="1679"/>
        <end position="1702"/>
    </location>
</feature>
<accession>A0AAD8D4D3</accession>
<dbReference type="Gene3D" id="2.60.120.740">
    <property type="match status" value="1"/>
</dbReference>
<dbReference type="SUPFAM" id="SSF56436">
    <property type="entry name" value="C-type lectin-like"/>
    <property type="match status" value="1"/>
</dbReference>
<dbReference type="GO" id="GO:0050982">
    <property type="term" value="P:detection of mechanical stimulus"/>
    <property type="evidence" value="ECO:0007669"/>
    <property type="project" value="TreeGrafter"/>
</dbReference>
<dbReference type="PROSITE" id="PS50095">
    <property type="entry name" value="PLAT"/>
    <property type="match status" value="1"/>
</dbReference>
<dbReference type="CDD" id="cd22831">
    <property type="entry name" value="Gal_Rha_Lectin_PKD1L2"/>
    <property type="match status" value="1"/>
</dbReference>
<comment type="caution">
    <text evidence="11">Lacks conserved residue(s) required for the propagation of feature annotation.</text>
</comment>
<dbReference type="EMBL" id="JAGXEW010000017">
    <property type="protein sequence ID" value="KAK1162007.1"/>
    <property type="molecule type" value="Genomic_DNA"/>
</dbReference>
<keyword evidence="5" id="KW-0430">Lectin</keyword>
<evidence type="ECO:0000256" key="7">
    <source>
        <dbReference type="ARBA" id="ARBA00023136"/>
    </source>
</evidence>
<feature type="domain" description="PLAT" evidence="16">
    <location>
        <begin position="1188"/>
        <end position="1305"/>
    </location>
</feature>
<dbReference type="PANTHER" id="PTHR10877:SF134">
    <property type="entry name" value="POLYCYSTIN-1-LIKE PROTEIN 2"/>
    <property type="match status" value="1"/>
</dbReference>
<dbReference type="InterPro" id="IPR042060">
    <property type="entry name" value="PLAT_polycystin1"/>
</dbReference>
<name>A0AAD8D4D3_ACIOX</name>
<feature type="domain" description="C-type lectin" evidence="15">
    <location>
        <begin position="45"/>
        <end position="166"/>
    </location>
</feature>
<evidence type="ECO:0000256" key="14">
    <source>
        <dbReference type="SAM" id="SignalP"/>
    </source>
</evidence>
<feature type="domain" description="SUEL-type lectin" evidence="18">
    <location>
        <begin position="174"/>
        <end position="266"/>
    </location>
</feature>
<dbReference type="InterPro" id="IPR000203">
    <property type="entry name" value="GPS"/>
</dbReference>
<evidence type="ECO:0000256" key="12">
    <source>
        <dbReference type="SAM" id="MobiDB-lite"/>
    </source>
</evidence>
<dbReference type="Pfam" id="PF02140">
    <property type="entry name" value="SUEL_Lectin"/>
    <property type="match status" value="1"/>
</dbReference>
<feature type="transmembrane region" description="Helical" evidence="13">
    <location>
        <begin position="1761"/>
        <end position="1783"/>
    </location>
</feature>
<dbReference type="InterPro" id="IPR001304">
    <property type="entry name" value="C-type_lectin-like"/>
</dbReference>
<proteinExistence type="inferred from homology"/>
<feature type="compositionally biased region" description="Polar residues" evidence="12">
    <location>
        <begin position="544"/>
        <end position="555"/>
    </location>
</feature>
<dbReference type="Gene3D" id="3.10.100.10">
    <property type="entry name" value="Mannose-Binding Protein A, subunit A"/>
    <property type="match status" value="1"/>
</dbReference>
<dbReference type="InterPro" id="IPR000922">
    <property type="entry name" value="Lectin_gal-bd_dom"/>
</dbReference>
<keyword evidence="9" id="KW-0325">Glycoprotein</keyword>
<feature type="transmembrane region" description="Helical" evidence="13">
    <location>
        <begin position="2006"/>
        <end position="2026"/>
    </location>
</feature>
<feature type="chain" id="PRO_5041909972" description="Polycystic kidney disease protein 1-like 2" evidence="14">
    <location>
        <begin position="35"/>
        <end position="2266"/>
    </location>
</feature>
<dbReference type="GO" id="GO:0030246">
    <property type="term" value="F:carbohydrate binding"/>
    <property type="evidence" value="ECO:0007669"/>
    <property type="project" value="UniProtKB-KW"/>
</dbReference>
<evidence type="ECO:0000259" key="18">
    <source>
        <dbReference type="PROSITE" id="PS50228"/>
    </source>
</evidence>
<dbReference type="GO" id="GO:0016020">
    <property type="term" value="C:membrane"/>
    <property type="evidence" value="ECO:0007669"/>
    <property type="project" value="UniProtKB-SubCell"/>
</dbReference>
<dbReference type="Pfam" id="PF08016">
    <property type="entry name" value="PKD_channel"/>
    <property type="match status" value="1"/>
</dbReference>
<protein>
    <recommendedName>
        <fullName evidence="21">Polycystic kidney disease protein 1-like 2</fullName>
    </recommendedName>
</protein>
<dbReference type="InterPro" id="IPR003915">
    <property type="entry name" value="PKD_2"/>
</dbReference>
<comment type="similarity">
    <text evidence="2">Belongs to the polycystin family.</text>
</comment>
<dbReference type="SMART" id="SM00308">
    <property type="entry name" value="LH2"/>
    <property type="match status" value="1"/>
</dbReference>
<dbReference type="InterPro" id="IPR035986">
    <property type="entry name" value="PKD_dom_sf"/>
</dbReference>
<dbReference type="Gene3D" id="2.60.220.50">
    <property type="match status" value="1"/>
</dbReference>
<feature type="region of interest" description="Disordered" evidence="12">
    <location>
        <begin position="544"/>
        <end position="591"/>
    </location>
</feature>
<evidence type="ECO:0000256" key="6">
    <source>
        <dbReference type="ARBA" id="ARBA00022989"/>
    </source>
</evidence>
<evidence type="ECO:0000259" key="17">
    <source>
        <dbReference type="PROSITE" id="PS50221"/>
    </source>
</evidence>
<dbReference type="FunFam" id="2.60.60.20:FF:000008">
    <property type="entry name" value="Polycystic kidney disease 1-like 2, isoform CRA_a"/>
    <property type="match status" value="1"/>
</dbReference>
<dbReference type="InterPro" id="IPR043159">
    <property type="entry name" value="Lectin_gal-bd_sf"/>
</dbReference>
<dbReference type="InterPro" id="IPR016186">
    <property type="entry name" value="C-type_lectin-like/link_sf"/>
</dbReference>
<evidence type="ECO:0000256" key="11">
    <source>
        <dbReference type="PROSITE-ProRule" id="PRU00152"/>
    </source>
</evidence>
<dbReference type="Pfam" id="PF01477">
    <property type="entry name" value="PLAT"/>
    <property type="match status" value="1"/>
</dbReference>
<evidence type="ECO:0000259" key="15">
    <source>
        <dbReference type="PROSITE" id="PS50041"/>
    </source>
</evidence>
<feature type="transmembrane region" description="Helical" evidence="13">
    <location>
        <begin position="2193"/>
        <end position="2222"/>
    </location>
</feature>
<feature type="compositionally biased region" description="Acidic residues" evidence="12">
    <location>
        <begin position="557"/>
        <end position="570"/>
    </location>
</feature>
<dbReference type="Pfam" id="PF20519">
    <property type="entry name" value="Polycystin_dom"/>
    <property type="match status" value="1"/>
</dbReference>
<evidence type="ECO:0000259" key="16">
    <source>
        <dbReference type="PROSITE" id="PS50095"/>
    </source>
</evidence>